<dbReference type="PROSITE" id="PS00387">
    <property type="entry name" value="PPASE"/>
    <property type="match status" value="1"/>
</dbReference>
<proteinExistence type="inferred from homology"/>
<keyword evidence="6" id="KW-0460">Magnesium</keyword>
<evidence type="ECO:0000256" key="2">
    <source>
        <dbReference type="ARBA" id="ARBA00006220"/>
    </source>
</evidence>
<dbReference type="InterPro" id="IPR036649">
    <property type="entry name" value="Pyrophosphatase_sf"/>
</dbReference>
<dbReference type="OrthoDB" id="1608002at2759"/>
<evidence type="ECO:0000313" key="8">
    <source>
        <dbReference type="Proteomes" id="UP000678499"/>
    </source>
</evidence>
<gene>
    <name evidence="7" type="ORF">NMOB1V02_LOCUS11651</name>
</gene>
<dbReference type="GO" id="GO:0000287">
    <property type="term" value="F:magnesium ion binding"/>
    <property type="evidence" value="ECO:0007669"/>
    <property type="project" value="InterPro"/>
</dbReference>
<keyword evidence="4" id="KW-0479">Metal-binding</keyword>
<evidence type="ECO:0000256" key="3">
    <source>
        <dbReference type="ARBA" id="ARBA00012146"/>
    </source>
</evidence>
<comment type="similarity">
    <text evidence="2">Belongs to the PPase family.</text>
</comment>
<keyword evidence="8" id="KW-1185">Reference proteome</keyword>
<dbReference type="EMBL" id="OA888809">
    <property type="protein sequence ID" value="CAD7284043.1"/>
    <property type="molecule type" value="Genomic_DNA"/>
</dbReference>
<evidence type="ECO:0000256" key="4">
    <source>
        <dbReference type="ARBA" id="ARBA00022723"/>
    </source>
</evidence>
<evidence type="ECO:0000256" key="6">
    <source>
        <dbReference type="ARBA" id="ARBA00022842"/>
    </source>
</evidence>
<dbReference type="Pfam" id="PF00719">
    <property type="entry name" value="Pyrophosphatase"/>
    <property type="match status" value="1"/>
</dbReference>
<dbReference type="GO" id="GO:0005737">
    <property type="term" value="C:cytoplasm"/>
    <property type="evidence" value="ECO:0007669"/>
    <property type="project" value="InterPro"/>
</dbReference>
<evidence type="ECO:0000256" key="1">
    <source>
        <dbReference type="ARBA" id="ARBA00001946"/>
    </source>
</evidence>
<feature type="non-terminal residue" evidence="7">
    <location>
        <position position="156"/>
    </location>
</feature>
<feature type="non-terminal residue" evidence="7">
    <location>
        <position position="1"/>
    </location>
</feature>
<sequence length="156" mass="17069">PNTGAKGDDDPIDVIEVGSRIARRGEIIQIKIIGILGMIDDDIKDLEKVKPGYLCATLEWLRGYKIPAGGQPNEFAFNGDAMDKDFAFRIIEETHEEWKQLMEGKIDRGKINLTCTLTNAGGVKLGQDEAVSILGDLGPVEEPLPVPNEGFTNLFS</sequence>
<dbReference type="InterPro" id="IPR008162">
    <property type="entry name" value="Pyrophosphatase"/>
</dbReference>
<evidence type="ECO:0000256" key="5">
    <source>
        <dbReference type="ARBA" id="ARBA00022801"/>
    </source>
</evidence>
<comment type="cofactor">
    <cofactor evidence="1">
        <name>Mg(2+)</name>
        <dbReference type="ChEBI" id="CHEBI:18420"/>
    </cofactor>
</comment>
<protein>
    <recommendedName>
        <fullName evidence="3">inorganic diphosphatase</fullName>
        <ecNumber evidence="3">3.6.1.1</ecNumber>
    </recommendedName>
</protein>
<organism evidence="7">
    <name type="scientific">Notodromas monacha</name>
    <dbReference type="NCBI Taxonomy" id="399045"/>
    <lineage>
        <taxon>Eukaryota</taxon>
        <taxon>Metazoa</taxon>
        <taxon>Ecdysozoa</taxon>
        <taxon>Arthropoda</taxon>
        <taxon>Crustacea</taxon>
        <taxon>Oligostraca</taxon>
        <taxon>Ostracoda</taxon>
        <taxon>Podocopa</taxon>
        <taxon>Podocopida</taxon>
        <taxon>Cypridocopina</taxon>
        <taxon>Cypridoidea</taxon>
        <taxon>Cyprididae</taxon>
        <taxon>Notodromas</taxon>
    </lineage>
</organism>
<dbReference type="Proteomes" id="UP000678499">
    <property type="component" value="Unassembled WGS sequence"/>
</dbReference>
<dbReference type="SUPFAM" id="SSF50324">
    <property type="entry name" value="Inorganic pyrophosphatase"/>
    <property type="match status" value="1"/>
</dbReference>
<evidence type="ECO:0000313" key="7">
    <source>
        <dbReference type="EMBL" id="CAD7284043.1"/>
    </source>
</evidence>
<dbReference type="GO" id="GO:0006796">
    <property type="term" value="P:phosphate-containing compound metabolic process"/>
    <property type="evidence" value="ECO:0007669"/>
    <property type="project" value="InterPro"/>
</dbReference>
<dbReference type="GO" id="GO:0004427">
    <property type="term" value="F:inorganic diphosphate phosphatase activity"/>
    <property type="evidence" value="ECO:0007669"/>
    <property type="project" value="UniProtKB-EC"/>
</dbReference>
<dbReference type="PANTHER" id="PTHR10286">
    <property type="entry name" value="INORGANIC PYROPHOSPHATASE"/>
    <property type="match status" value="1"/>
</dbReference>
<reference evidence="7" key="1">
    <citation type="submission" date="2020-11" db="EMBL/GenBank/DDBJ databases">
        <authorList>
            <person name="Tran Van P."/>
        </authorList>
    </citation>
    <scope>NUCLEOTIDE SEQUENCE</scope>
</reference>
<name>A0A7R9C0F9_9CRUS</name>
<keyword evidence="5" id="KW-0378">Hydrolase</keyword>
<dbReference type="EMBL" id="CAJPEX010006772">
    <property type="protein sequence ID" value="CAG0924195.1"/>
    <property type="molecule type" value="Genomic_DNA"/>
</dbReference>
<dbReference type="Gene3D" id="3.90.80.10">
    <property type="entry name" value="Inorganic pyrophosphatase"/>
    <property type="match status" value="2"/>
</dbReference>
<dbReference type="EC" id="3.6.1.1" evidence="3"/>
<accession>A0A7R9C0F9</accession>
<dbReference type="AlphaFoldDB" id="A0A7R9C0F9"/>